<evidence type="ECO:0000313" key="1">
    <source>
        <dbReference type="EMBL" id="GMR46509.1"/>
    </source>
</evidence>
<proteinExistence type="predicted"/>
<feature type="non-terminal residue" evidence="1">
    <location>
        <position position="1"/>
    </location>
</feature>
<comment type="caution">
    <text evidence="1">The sequence shown here is derived from an EMBL/GenBank/DDBJ whole genome shotgun (WGS) entry which is preliminary data.</text>
</comment>
<name>A0AAN5CLF2_9BILA</name>
<reference evidence="2" key="1">
    <citation type="submission" date="2022-10" db="EMBL/GenBank/DDBJ databases">
        <title>Genome assembly of Pristionchus species.</title>
        <authorList>
            <person name="Yoshida K."/>
            <person name="Sommer R.J."/>
        </authorList>
    </citation>
    <scope>NUCLEOTIDE SEQUENCE [LARGE SCALE GENOMIC DNA]</scope>
    <source>
        <strain evidence="2">RS5460</strain>
    </source>
</reference>
<keyword evidence="2" id="KW-1185">Reference proteome</keyword>
<dbReference type="Proteomes" id="UP001328107">
    <property type="component" value="Unassembled WGS sequence"/>
</dbReference>
<dbReference type="EMBL" id="BTRK01000004">
    <property type="protein sequence ID" value="GMR46509.1"/>
    <property type="molecule type" value="Genomic_DNA"/>
</dbReference>
<gene>
    <name evidence="1" type="ORF">PMAYCL1PPCAC_16704</name>
</gene>
<organism evidence="1 2">
    <name type="scientific">Pristionchus mayeri</name>
    <dbReference type="NCBI Taxonomy" id="1317129"/>
    <lineage>
        <taxon>Eukaryota</taxon>
        <taxon>Metazoa</taxon>
        <taxon>Ecdysozoa</taxon>
        <taxon>Nematoda</taxon>
        <taxon>Chromadorea</taxon>
        <taxon>Rhabditida</taxon>
        <taxon>Rhabditina</taxon>
        <taxon>Diplogasteromorpha</taxon>
        <taxon>Diplogasteroidea</taxon>
        <taxon>Neodiplogasteridae</taxon>
        <taxon>Pristionchus</taxon>
    </lineage>
</organism>
<feature type="non-terminal residue" evidence="1">
    <location>
        <position position="90"/>
    </location>
</feature>
<dbReference type="AlphaFoldDB" id="A0AAN5CLF2"/>
<evidence type="ECO:0000313" key="2">
    <source>
        <dbReference type="Proteomes" id="UP001328107"/>
    </source>
</evidence>
<sequence length="90" mass="10330">LDCELVSSQIHLDLVWPEVRDVHIYCELLIRVLDRAECGSEVERVLGRNTIPVRMHRVEVVVEHSIEGAPHVAIERSVANERHDVVCRDL</sequence>
<accession>A0AAN5CLF2</accession>
<protein>
    <submittedName>
        <fullName evidence="1">Uncharacterized protein</fullName>
    </submittedName>
</protein>